<dbReference type="Proteomes" id="UP000230607">
    <property type="component" value="Chromosome 1"/>
</dbReference>
<proteinExistence type="predicted"/>
<sequence>MAMKKITVAITEELERELEKERKDRRFESVPEVVRVILSDYFRKNS</sequence>
<evidence type="ECO:0000313" key="2">
    <source>
        <dbReference type="Proteomes" id="UP000230607"/>
    </source>
</evidence>
<dbReference type="SUPFAM" id="SSF47598">
    <property type="entry name" value="Ribbon-helix-helix"/>
    <property type="match status" value="1"/>
</dbReference>
<reference evidence="2" key="1">
    <citation type="submission" date="2017-03" db="EMBL/GenBank/DDBJ databases">
        <authorList>
            <person name="Herbold C."/>
        </authorList>
    </citation>
    <scope>NUCLEOTIDE SEQUENCE [LARGE SCALE GENOMIC DNA]</scope>
</reference>
<dbReference type="EMBL" id="LT841358">
    <property type="protein sequence ID" value="SMH70239.1"/>
    <property type="molecule type" value="Genomic_DNA"/>
</dbReference>
<accession>A0A2H1FC68</accession>
<dbReference type="AlphaFoldDB" id="A0A2H1FC68"/>
<organism evidence="1 2">
    <name type="scientific">Candidatus Nitrosotalea okcheonensis</name>
    <dbReference type="NCBI Taxonomy" id="1903276"/>
    <lineage>
        <taxon>Archaea</taxon>
        <taxon>Nitrososphaerota</taxon>
        <taxon>Nitrososphaeria</taxon>
        <taxon>Nitrosotaleales</taxon>
        <taxon>Nitrosotaleaceae</taxon>
        <taxon>Nitrosotalea</taxon>
    </lineage>
</organism>
<name>A0A2H1FC68_9ARCH</name>
<dbReference type="InterPro" id="IPR010985">
    <property type="entry name" value="Ribbon_hlx_hlx"/>
</dbReference>
<keyword evidence="2" id="KW-1185">Reference proteome</keyword>
<protein>
    <recommendedName>
        <fullName evidence="3">Ribbon-helix-helix protein CopG domain-containing protein</fullName>
    </recommendedName>
</protein>
<gene>
    <name evidence="1" type="ORF">NCS_10046</name>
</gene>
<evidence type="ECO:0008006" key="3">
    <source>
        <dbReference type="Google" id="ProtNLM"/>
    </source>
</evidence>
<evidence type="ECO:0000313" key="1">
    <source>
        <dbReference type="EMBL" id="SMH70239.1"/>
    </source>
</evidence>
<dbReference type="GO" id="GO:0006355">
    <property type="term" value="P:regulation of DNA-templated transcription"/>
    <property type="evidence" value="ECO:0007669"/>
    <property type="project" value="InterPro"/>
</dbReference>